<reference evidence="2" key="2">
    <citation type="journal article" date="2023" name="Int. J. Mol. Sci.">
        <title>De Novo Assembly and Annotation of 11 Diverse Shrub Willow (Salix) Genomes Reveals Novel Gene Organization in Sex-Linked Regions.</title>
        <authorList>
            <person name="Hyden B."/>
            <person name="Feng K."/>
            <person name="Yates T.B."/>
            <person name="Jawdy S."/>
            <person name="Cereghino C."/>
            <person name="Smart L.B."/>
            <person name="Muchero W."/>
        </authorList>
    </citation>
    <scope>NUCLEOTIDE SEQUENCE</scope>
    <source>
        <tissue evidence="2">Shoot tip</tissue>
    </source>
</reference>
<reference evidence="2" key="1">
    <citation type="submission" date="2022-10" db="EMBL/GenBank/DDBJ databases">
        <authorList>
            <person name="Hyden B.L."/>
            <person name="Feng K."/>
            <person name="Yates T."/>
            <person name="Jawdy S."/>
            <person name="Smart L.B."/>
            <person name="Muchero W."/>
        </authorList>
    </citation>
    <scope>NUCLEOTIDE SEQUENCE</scope>
    <source>
        <tissue evidence="2">Shoot tip</tissue>
    </source>
</reference>
<evidence type="ECO:0000256" key="1">
    <source>
        <dbReference type="SAM" id="MobiDB-lite"/>
    </source>
</evidence>
<evidence type="ECO:0000313" key="3">
    <source>
        <dbReference type="Proteomes" id="UP001141253"/>
    </source>
</evidence>
<sequence>MDQRWYADSSNQILASMDPAMYTLPDSRNDDHTSSDSINSQQPANHGASASDTIEVYDETQAFYDYSMDQRWYADSSNQILASMDPAMYTLPDSRNDDHTSSDNINSQQPANHGASASDTIEVYDETQAFYDYSMDQRYYADSSNQILASMDPAMFAFPDAIEGTSRGFSQSVAFAGPSSSTPLTMNVAGMINGPSSSTPLTMNVAGMINGPSSSTPLTMNVAGMINGPSFPMPLTMHGPGLNGATSSMAPLTMHVAGLNGATSSMHGAGLNGPNSSKPPTTLPGNTMDADDHLVEPDSLPDDFFNDDSIARIIEMFQQ</sequence>
<accession>A0ABQ8ZQP6</accession>
<feature type="compositionally biased region" description="Polar residues" evidence="1">
    <location>
        <begin position="273"/>
        <end position="285"/>
    </location>
</feature>
<comment type="caution">
    <text evidence="2">The sequence shown here is derived from an EMBL/GenBank/DDBJ whole genome shotgun (WGS) entry which is preliminary data.</text>
</comment>
<feature type="compositionally biased region" description="Polar residues" evidence="1">
    <location>
        <begin position="102"/>
        <end position="119"/>
    </location>
</feature>
<keyword evidence="3" id="KW-1185">Reference proteome</keyword>
<dbReference type="Proteomes" id="UP001141253">
    <property type="component" value="Chromosome 16"/>
</dbReference>
<evidence type="ECO:0000313" key="2">
    <source>
        <dbReference type="EMBL" id="KAJ6304069.1"/>
    </source>
</evidence>
<feature type="region of interest" description="Disordered" evidence="1">
    <location>
        <begin position="88"/>
        <end position="119"/>
    </location>
</feature>
<feature type="region of interest" description="Disordered" evidence="1">
    <location>
        <begin position="21"/>
        <end position="51"/>
    </location>
</feature>
<proteinExistence type="predicted"/>
<protein>
    <submittedName>
        <fullName evidence="2">Uncharacterized protein</fullName>
    </submittedName>
</protein>
<organism evidence="2 3">
    <name type="scientific">Salix suchowensis</name>
    <dbReference type="NCBI Taxonomy" id="1278906"/>
    <lineage>
        <taxon>Eukaryota</taxon>
        <taxon>Viridiplantae</taxon>
        <taxon>Streptophyta</taxon>
        <taxon>Embryophyta</taxon>
        <taxon>Tracheophyta</taxon>
        <taxon>Spermatophyta</taxon>
        <taxon>Magnoliopsida</taxon>
        <taxon>eudicotyledons</taxon>
        <taxon>Gunneridae</taxon>
        <taxon>Pentapetalae</taxon>
        <taxon>rosids</taxon>
        <taxon>fabids</taxon>
        <taxon>Malpighiales</taxon>
        <taxon>Salicaceae</taxon>
        <taxon>Saliceae</taxon>
        <taxon>Salix</taxon>
    </lineage>
</organism>
<gene>
    <name evidence="2" type="ORF">OIU77_017864</name>
</gene>
<feature type="compositionally biased region" description="Polar residues" evidence="1">
    <location>
        <begin position="35"/>
        <end position="51"/>
    </location>
</feature>
<dbReference type="EMBL" id="JAPFFI010000027">
    <property type="protein sequence ID" value="KAJ6304069.1"/>
    <property type="molecule type" value="Genomic_DNA"/>
</dbReference>
<feature type="region of interest" description="Disordered" evidence="1">
    <location>
        <begin position="265"/>
        <end position="285"/>
    </location>
</feature>
<name>A0ABQ8ZQP6_9ROSI</name>